<name>A0A0F9KYU5_9ZZZZ</name>
<evidence type="ECO:0000256" key="1">
    <source>
        <dbReference type="ARBA" id="ARBA00005964"/>
    </source>
</evidence>
<comment type="similarity">
    <text evidence="1">Belongs to the type-B carboxylesterase/lipase family.</text>
</comment>
<keyword evidence="2" id="KW-0378">Hydrolase</keyword>
<accession>A0A0F9KYU5</accession>
<dbReference type="InterPro" id="IPR019826">
    <property type="entry name" value="Carboxylesterase_B_AS"/>
</dbReference>
<dbReference type="Pfam" id="PF00135">
    <property type="entry name" value="COesterase"/>
    <property type="match status" value="1"/>
</dbReference>
<dbReference type="PROSITE" id="PS00122">
    <property type="entry name" value="CARBOXYLESTERASE_B_1"/>
    <property type="match status" value="1"/>
</dbReference>
<dbReference type="PRINTS" id="PR00878">
    <property type="entry name" value="CHOLNESTRASE"/>
</dbReference>
<evidence type="ECO:0000256" key="2">
    <source>
        <dbReference type="ARBA" id="ARBA00022801"/>
    </source>
</evidence>
<dbReference type="InterPro" id="IPR000997">
    <property type="entry name" value="Cholinesterase"/>
</dbReference>
<dbReference type="InterPro" id="IPR002018">
    <property type="entry name" value="CarbesteraseB"/>
</dbReference>
<dbReference type="GO" id="GO:0004104">
    <property type="term" value="F:cholinesterase activity"/>
    <property type="evidence" value="ECO:0007669"/>
    <property type="project" value="InterPro"/>
</dbReference>
<evidence type="ECO:0000259" key="3">
    <source>
        <dbReference type="Pfam" id="PF00135"/>
    </source>
</evidence>
<proteinExistence type="inferred from homology"/>
<reference evidence="4" key="1">
    <citation type="journal article" date="2015" name="Nature">
        <title>Complex archaea that bridge the gap between prokaryotes and eukaryotes.</title>
        <authorList>
            <person name="Spang A."/>
            <person name="Saw J.H."/>
            <person name="Jorgensen S.L."/>
            <person name="Zaremba-Niedzwiedzka K."/>
            <person name="Martijn J."/>
            <person name="Lind A.E."/>
            <person name="van Eijk R."/>
            <person name="Schleper C."/>
            <person name="Guy L."/>
            <person name="Ettema T.J."/>
        </authorList>
    </citation>
    <scope>NUCLEOTIDE SEQUENCE</scope>
</reference>
<dbReference type="PANTHER" id="PTHR11559">
    <property type="entry name" value="CARBOXYLESTERASE"/>
    <property type="match status" value="1"/>
</dbReference>
<dbReference type="ESTHER" id="9zzzz-a0a0f9kyu5">
    <property type="family name" value="Carb_B_Bacteria"/>
</dbReference>
<dbReference type="Gene3D" id="3.40.50.1820">
    <property type="entry name" value="alpha/beta hydrolase"/>
    <property type="match status" value="1"/>
</dbReference>
<gene>
    <name evidence="4" type="ORF">LCGC14_1274390</name>
</gene>
<evidence type="ECO:0000313" key="4">
    <source>
        <dbReference type="EMBL" id="KKM86898.1"/>
    </source>
</evidence>
<dbReference type="EMBL" id="LAZR01007183">
    <property type="protein sequence ID" value="KKM86898.1"/>
    <property type="molecule type" value="Genomic_DNA"/>
</dbReference>
<sequence length="508" mass="58204">MKKTEIISIKDGKVQGYIHNEISIFKGISYAEPPIGQLRLNNPVPKKPWDGILDAVNFGPEAPQPYNLNTPQPRPKQSEEECLTLNIWTSATDSEKRPVMVWIHGGAFIYGSSSRPIYNGLHLVQRGNVVVVTINYRLGPFANLYLPGAKANVGMLDQIIALEWVRDNIEYFGGDPDNVTIFGESAGAFSVCALMAMPKAKGLFKRAIAQSGAAHPLSFRKSVLKQSSEFLMNELNLKLDQIEEFQKLPWLDIIKATHRSNRKAALQGMRLSFSPYADGDTIPHHPLKAVREGYAKDVELIIGSNFEEAKFNHLMFPNFKEAKPDDLSKRMVRQLRLTIEKDYDLENIINTYRNSREKNELPAEPQDILDAFNTDNTFRIPAIKFAEAQSKHQKNTYMYIFSWRLPNIYGAMHGLEIGFVFNRFFNVDVPTLPKKSEETETLSKNMMDSWINFAKTGNPNHSRIPNWPSYNIENRSTIILDKEIKIWNDPLKEERELWYGMNTWSRYR</sequence>
<comment type="caution">
    <text evidence="4">The sequence shown here is derived from an EMBL/GenBank/DDBJ whole genome shotgun (WGS) entry which is preliminary data.</text>
</comment>
<feature type="domain" description="Carboxylesterase type B" evidence="3">
    <location>
        <begin position="4"/>
        <end position="490"/>
    </location>
</feature>
<dbReference type="InterPro" id="IPR029058">
    <property type="entry name" value="AB_hydrolase_fold"/>
</dbReference>
<protein>
    <recommendedName>
        <fullName evidence="3">Carboxylesterase type B domain-containing protein</fullName>
    </recommendedName>
</protein>
<dbReference type="InterPro" id="IPR050309">
    <property type="entry name" value="Type-B_Carboxylest/Lipase"/>
</dbReference>
<organism evidence="4">
    <name type="scientific">marine sediment metagenome</name>
    <dbReference type="NCBI Taxonomy" id="412755"/>
    <lineage>
        <taxon>unclassified sequences</taxon>
        <taxon>metagenomes</taxon>
        <taxon>ecological metagenomes</taxon>
    </lineage>
</organism>
<dbReference type="SUPFAM" id="SSF53474">
    <property type="entry name" value="alpha/beta-Hydrolases"/>
    <property type="match status" value="1"/>
</dbReference>
<dbReference type="AlphaFoldDB" id="A0A0F9KYU5"/>